<dbReference type="PANTHER" id="PTHR21240">
    <property type="entry name" value="2-AMINO-3-CARBOXYLMUCONATE-6-SEMIALDEHYDE DECARBOXYLASE"/>
    <property type="match status" value="1"/>
</dbReference>
<dbReference type="GO" id="GO:0019748">
    <property type="term" value="P:secondary metabolic process"/>
    <property type="evidence" value="ECO:0007669"/>
    <property type="project" value="TreeGrafter"/>
</dbReference>
<protein>
    <submittedName>
        <fullName evidence="3">Amidohydrolase</fullName>
    </submittedName>
</protein>
<dbReference type="AlphaFoldDB" id="A0A0U1DLD3"/>
<evidence type="ECO:0000313" key="4">
    <source>
        <dbReference type="Proteomes" id="UP000199601"/>
    </source>
</evidence>
<keyword evidence="1" id="KW-0456">Lyase</keyword>
<keyword evidence="4" id="KW-1185">Reference proteome</keyword>
<dbReference type="InterPro" id="IPR032466">
    <property type="entry name" value="Metal_Hydrolase"/>
</dbReference>
<dbReference type="RefSeq" id="WP_090422661.1">
    <property type="nucleotide sequence ID" value="NZ_CTEC01000002.1"/>
</dbReference>
<dbReference type="PANTHER" id="PTHR21240:SF28">
    <property type="entry name" value="ISO-OROTATE DECARBOXYLASE (EUROFUNG)"/>
    <property type="match status" value="1"/>
</dbReference>
<dbReference type="GO" id="GO:0005737">
    <property type="term" value="C:cytoplasm"/>
    <property type="evidence" value="ECO:0007669"/>
    <property type="project" value="TreeGrafter"/>
</dbReference>
<dbReference type="GO" id="GO:0016831">
    <property type="term" value="F:carboxy-lyase activity"/>
    <property type="evidence" value="ECO:0007669"/>
    <property type="project" value="InterPro"/>
</dbReference>
<dbReference type="Pfam" id="PF04909">
    <property type="entry name" value="Amidohydro_2"/>
    <property type="match status" value="1"/>
</dbReference>
<evidence type="ECO:0000313" key="3">
    <source>
        <dbReference type="EMBL" id="CQD18742.1"/>
    </source>
</evidence>
<dbReference type="Proteomes" id="UP000199601">
    <property type="component" value="Unassembled WGS sequence"/>
</dbReference>
<sequence length="402" mass="45505">MSETAILPTRQRLDYAISDADQHVYESAEMIAEYLDPAFRHNFQLIQLNGRTTLMLNERLYRLVPNPTYDPVARPGSMVEYFRGNNPQGRSLKEICGPLQPFDPAFRYREPRLRVLEQQGVDFVWMLPTLALGLEEMLWETPYALAGCARAINRWAVEEWTFNVDDRVHFAGILSLIDPTAAEAELDRLLDAGCRLIAMRPAPVRLPGIRRSIGDPLYDRVWAKIAESGAVVAFHAADTGYGDMVERWGEGGRMEGQKSSALGEIMGVHTDRPIYDTLAALISHGVFDRHTKLKVAAVELGAGWIPELFRKMRIAYGKMPQAFGFRDPSDTFRDHVWVMPFYEDQLQPVVDCIGVDRIIYGSDYPHPEGFADPREYAAELNGFSDADQRKILRENLRALSLG</sequence>
<dbReference type="Gene3D" id="3.20.20.140">
    <property type="entry name" value="Metal-dependent hydrolases"/>
    <property type="match status" value="1"/>
</dbReference>
<dbReference type="EMBL" id="CTEC01000002">
    <property type="protein sequence ID" value="CQD18742.1"/>
    <property type="molecule type" value="Genomic_DNA"/>
</dbReference>
<feature type="domain" description="Amidohydrolase-related" evidence="2">
    <location>
        <begin position="107"/>
        <end position="395"/>
    </location>
</feature>
<dbReference type="SUPFAM" id="SSF51556">
    <property type="entry name" value="Metallo-dependent hydrolases"/>
    <property type="match status" value="1"/>
</dbReference>
<evidence type="ECO:0000256" key="1">
    <source>
        <dbReference type="ARBA" id="ARBA00023239"/>
    </source>
</evidence>
<dbReference type="GO" id="GO:0016787">
    <property type="term" value="F:hydrolase activity"/>
    <property type="evidence" value="ECO:0007669"/>
    <property type="project" value="UniProtKB-KW"/>
</dbReference>
<dbReference type="InterPro" id="IPR006680">
    <property type="entry name" value="Amidohydro-rel"/>
</dbReference>
<evidence type="ECO:0000259" key="2">
    <source>
        <dbReference type="Pfam" id="PF04909"/>
    </source>
</evidence>
<reference evidence="4" key="1">
    <citation type="submission" date="2015-03" db="EMBL/GenBank/DDBJ databases">
        <authorList>
            <person name="Urmite Genomes"/>
        </authorList>
    </citation>
    <scope>NUCLEOTIDE SEQUENCE [LARGE SCALE GENOMIC DNA]</scope>
    <source>
        <strain evidence="4">CSUR P1344</strain>
    </source>
</reference>
<organism evidence="3 4">
    <name type="scientific">Mycobacterium europaeum</name>
    <dbReference type="NCBI Taxonomy" id="761804"/>
    <lineage>
        <taxon>Bacteria</taxon>
        <taxon>Bacillati</taxon>
        <taxon>Actinomycetota</taxon>
        <taxon>Actinomycetes</taxon>
        <taxon>Mycobacteriales</taxon>
        <taxon>Mycobacteriaceae</taxon>
        <taxon>Mycobacterium</taxon>
        <taxon>Mycobacterium simiae complex</taxon>
    </lineage>
</organism>
<accession>A0A0U1DLD3</accession>
<dbReference type="InterPro" id="IPR032465">
    <property type="entry name" value="ACMSD"/>
</dbReference>
<gene>
    <name evidence="3" type="ORF">BN000_04290</name>
</gene>
<keyword evidence="3" id="KW-0378">Hydrolase</keyword>
<proteinExistence type="predicted"/>
<name>A0A0U1DLD3_9MYCO</name>